<keyword evidence="7 8" id="KW-0472">Membrane</keyword>
<dbReference type="PANTHER" id="PTHR42718:SF9">
    <property type="entry name" value="MAJOR FACILITATOR SUPERFAMILY MULTIDRUG TRANSPORTER MFSC"/>
    <property type="match status" value="1"/>
</dbReference>
<evidence type="ECO:0000256" key="6">
    <source>
        <dbReference type="ARBA" id="ARBA00022989"/>
    </source>
</evidence>
<accession>A0A1H8UU83</accession>
<dbReference type="OrthoDB" id="102502at2"/>
<feature type="transmembrane region" description="Helical" evidence="8">
    <location>
        <begin position="204"/>
        <end position="221"/>
    </location>
</feature>
<feature type="transmembrane region" description="Helical" evidence="8">
    <location>
        <begin position="84"/>
        <end position="107"/>
    </location>
</feature>
<dbReference type="NCBIfam" id="TIGR00711">
    <property type="entry name" value="efflux_EmrB"/>
    <property type="match status" value="1"/>
</dbReference>
<dbReference type="Gene3D" id="1.20.1250.20">
    <property type="entry name" value="MFS general substrate transporter like domains"/>
    <property type="match status" value="1"/>
</dbReference>
<feature type="transmembrane region" description="Helical" evidence="8">
    <location>
        <begin position="56"/>
        <end position="72"/>
    </location>
</feature>
<feature type="transmembrane region" description="Helical" evidence="8">
    <location>
        <begin position="227"/>
        <end position="248"/>
    </location>
</feature>
<feature type="transmembrane region" description="Helical" evidence="8">
    <location>
        <begin position="173"/>
        <end position="192"/>
    </location>
</feature>
<comment type="subcellular location">
    <subcellularLocation>
        <location evidence="1">Cell membrane</location>
        <topology evidence="1">Multi-pass membrane protein</topology>
    </subcellularLocation>
</comment>
<evidence type="ECO:0000256" key="5">
    <source>
        <dbReference type="ARBA" id="ARBA00022692"/>
    </source>
</evidence>
<dbReference type="InterPro" id="IPR004638">
    <property type="entry name" value="EmrB-like"/>
</dbReference>
<evidence type="ECO:0000256" key="1">
    <source>
        <dbReference type="ARBA" id="ARBA00004651"/>
    </source>
</evidence>
<dbReference type="SUPFAM" id="SSF103473">
    <property type="entry name" value="MFS general substrate transporter"/>
    <property type="match status" value="2"/>
</dbReference>
<evidence type="ECO:0000256" key="7">
    <source>
        <dbReference type="ARBA" id="ARBA00023136"/>
    </source>
</evidence>
<dbReference type="Gene3D" id="1.20.1720.10">
    <property type="entry name" value="Multidrug resistance protein D"/>
    <property type="match status" value="1"/>
</dbReference>
<keyword evidence="11" id="KW-1185">Reference proteome</keyword>
<dbReference type="PROSITE" id="PS50850">
    <property type="entry name" value="MFS"/>
    <property type="match status" value="1"/>
</dbReference>
<evidence type="ECO:0000256" key="2">
    <source>
        <dbReference type="ARBA" id="ARBA00008537"/>
    </source>
</evidence>
<comment type="similarity">
    <text evidence="2">Belongs to the major facilitator superfamily. EmrB family.</text>
</comment>
<dbReference type="PANTHER" id="PTHR42718">
    <property type="entry name" value="MAJOR FACILITATOR SUPERFAMILY MULTIDRUG TRANSPORTER MFSC"/>
    <property type="match status" value="1"/>
</dbReference>
<feature type="transmembrane region" description="Helical" evidence="8">
    <location>
        <begin position="113"/>
        <end position="131"/>
    </location>
</feature>
<protein>
    <submittedName>
        <fullName evidence="10">Drug resistance transporter, EmrB/QacA subfamily</fullName>
    </submittedName>
</protein>
<sequence length="466" mass="50997">MFRQLLQVDNPRVRKWLIHSTTILGVFMSTLDASIVNIAMPDITTYFHTTLNNVEWVVIVYLLLISSLLLMYGRIGDMYGHRPVFISGFAVFTVASLCNSLSVNIWMLIASRALQALGAGAILAVVQAIIADTFHPSERGKAIGLNAMFVSLGLATGPALGGFLVGAYGWQSIFIINIPIGILGTYWSWKILPVKDKKPQKFDFWGAITLFISLSTFLLALSHGQAWGWSSAIIITLFLSALLSLLLFTYIELSCKYPMFNFAVFRNRFFLFCNFSAMINYLTQYTVTFLMPFYLVNFLALPTNTAGYLMSVFPLTMLLTSPVAGTLSDRFGSRFLTTLGMLLISTGIFLLSQTYTFYPLITVTGLALVGFGTGLFLAPNNNAIMGSVPKNQIGVASGMLALMRNVGQVMGVATSGAMFSIQMARYSYLNSSAGFVLSLHNTYLAAVLIGLAGAAICWSRGELQSM</sequence>
<dbReference type="CDD" id="cd17321">
    <property type="entry name" value="MFS_MMR_MDR_like"/>
    <property type="match status" value="1"/>
</dbReference>
<feature type="transmembrane region" description="Helical" evidence="8">
    <location>
        <begin position="16"/>
        <end position="36"/>
    </location>
</feature>
<keyword evidence="5 8" id="KW-0812">Transmembrane</keyword>
<feature type="transmembrane region" description="Helical" evidence="8">
    <location>
        <begin position="441"/>
        <end position="458"/>
    </location>
</feature>
<organism evidence="10 11">
    <name type="scientific">Propionispora vibrioides</name>
    <dbReference type="NCBI Taxonomy" id="112903"/>
    <lineage>
        <taxon>Bacteria</taxon>
        <taxon>Bacillati</taxon>
        <taxon>Bacillota</taxon>
        <taxon>Negativicutes</taxon>
        <taxon>Selenomonadales</taxon>
        <taxon>Sporomusaceae</taxon>
        <taxon>Propionispora</taxon>
    </lineage>
</organism>
<feature type="transmembrane region" description="Helical" evidence="8">
    <location>
        <begin position="357"/>
        <end position="378"/>
    </location>
</feature>
<dbReference type="Proteomes" id="UP000198847">
    <property type="component" value="Unassembled WGS sequence"/>
</dbReference>
<evidence type="ECO:0000313" key="10">
    <source>
        <dbReference type="EMBL" id="SEP06762.1"/>
    </source>
</evidence>
<dbReference type="PRINTS" id="PR01036">
    <property type="entry name" value="TCRTETB"/>
</dbReference>
<dbReference type="GO" id="GO:0005886">
    <property type="term" value="C:plasma membrane"/>
    <property type="evidence" value="ECO:0007669"/>
    <property type="project" value="UniProtKB-SubCell"/>
</dbReference>
<dbReference type="InterPro" id="IPR020846">
    <property type="entry name" value="MFS_dom"/>
</dbReference>
<dbReference type="Pfam" id="PF07690">
    <property type="entry name" value="MFS_1"/>
    <property type="match status" value="2"/>
</dbReference>
<dbReference type="STRING" id="112903.SAMN04490178_109127"/>
<gene>
    <name evidence="10" type="ORF">SAMN04490178_109127</name>
</gene>
<evidence type="ECO:0000256" key="3">
    <source>
        <dbReference type="ARBA" id="ARBA00022448"/>
    </source>
</evidence>
<evidence type="ECO:0000313" key="11">
    <source>
        <dbReference type="Proteomes" id="UP000198847"/>
    </source>
</evidence>
<feature type="transmembrane region" description="Helical" evidence="8">
    <location>
        <begin position="143"/>
        <end position="167"/>
    </location>
</feature>
<name>A0A1H8UU83_9FIRM</name>
<dbReference type="RefSeq" id="WP_091746330.1">
    <property type="nucleotide sequence ID" value="NZ_FODY01000009.1"/>
</dbReference>
<evidence type="ECO:0000256" key="4">
    <source>
        <dbReference type="ARBA" id="ARBA00022475"/>
    </source>
</evidence>
<feature type="transmembrane region" description="Helical" evidence="8">
    <location>
        <begin position="331"/>
        <end position="351"/>
    </location>
</feature>
<feature type="transmembrane region" description="Helical" evidence="8">
    <location>
        <begin position="269"/>
        <end position="294"/>
    </location>
</feature>
<dbReference type="GO" id="GO:0022857">
    <property type="term" value="F:transmembrane transporter activity"/>
    <property type="evidence" value="ECO:0007669"/>
    <property type="project" value="InterPro"/>
</dbReference>
<feature type="transmembrane region" description="Helical" evidence="8">
    <location>
        <begin position="306"/>
        <end position="324"/>
    </location>
</feature>
<keyword evidence="6 8" id="KW-1133">Transmembrane helix</keyword>
<feature type="transmembrane region" description="Helical" evidence="8">
    <location>
        <begin position="399"/>
        <end position="421"/>
    </location>
</feature>
<dbReference type="InterPro" id="IPR036259">
    <property type="entry name" value="MFS_trans_sf"/>
</dbReference>
<evidence type="ECO:0000256" key="8">
    <source>
        <dbReference type="SAM" id="Phobius"/>
    </source>
</evidence>
<proteinExistence type="inferred from homology"/>
<keyword evidence="3" id="KW-0813">Transport</keyword>
<dbReference type="InterPro" id="IPR011701">
    <property type="entry name" value="MFS"/>
</dbReference>
<keyword evidence="4" id="KW-1003">Cell membrane</keyword>
<evidence type="ECO:0000259" key="9">
    <source>
        <dbReference type="PROSITE" id="PS50850"/>
    </source>
</evidence>
<reference evidence="10 11" key="1">
    <citation type="submission" date="2016-10" db="EMBL/GenBank/DDBJ databases">
        <authorList>
            <person name="de Groot N.N."/>
        </authorList>
    </citation>
    <scope>NUCLEOTIDE SEQUENCE [LARGE SCALE GENOMIC DNA]</scope>
    <source>
        <strain evidence="10 11">DSM 13305</strain>
    </source>
</reference>
<feature type="domain" description="Major facilitator superfamily (MFS) profile" evidence="9">
    <location>
        <begin position="18"/>
        <end position="450"/>
    </location>
</feature>
<dbReference type="EMBL" id="FODY01000009">
    <property type="protein sequence ID" value="SEP06762.1"/>
    <property type="molecule type" value="Genomic_DNA"/>
</dbReference>
<dbReference type="AlphaFoldDB" id="A0A1H8UU83"/>